<dbReference type="CDD" id="cd17489">
    <property type="entry name" value="MFS_YfcJ_like"/>
    <property type="match status" value="1"/>
</dbReference>
<dbReference type="SUPFAM" id="SSF103473">
    <property type="entry name" value="MFS general substrate transporter"/>
    <property type="match status" value="1"/>
</dbReference>
<dbReference type="PANTHER" id="PTHR23531:SF1">
    <property type="entry name" value="QUINOLENE RESISTANCE PROTEIN NORA"/>
    <property type="match status" value="1"/>
</dbReference>
<keyword evidence="3 4" id="KW-0472">Membrane</keyword>
<keyword evidence="2 4" id="KW-1133">Transmembrane helix</keyword>
<feature type="transmembrane region" description="Helical" evidence="4">
    <location>
        <begin position="244"/>
        <end position="265"/>
    </location>
</feature>
<evidence type="ECO:0000256" key="4">
    <source>
        <dbReference type="SAM" id="Phobius"/>
    </source>
</evidence>
<evidence type="ECO:0000313" key="6">
    <source>
        <dbReference type="EMBL" id="MVX57865.1"/>
    </source>
</evidence>
<name>A0A6L6YJF1_9BURK</name>
<dbReference type="PANTHER" id="PTHR23531">
    <property type="entry name" value="QUINOLENE RESISTANCE PROTEIN NORA"/>
    <property type="match status" value="1"/>
</dbReference>
<gene>
    <name evidence="6" type="ORF">E5987_11785</name>
</gene>
<dbReference type="Pfam" id="PF07690">
    <property type="entry name" value="MFS_1"/>
    <property type="match status" value="1"/>
</dbReference>
<feature type="transmembrane region" description="Helical" evidence="4">
    <location>
        <begin position="20"/>
        <end position="40"/>
    </location>
</feature>
<dbReference type="InterPro" id="IPR020846">
    <property type="entry name" value="MFS_dom"/>
</dbReference>
<sequence>MTTQPQTGSSVLKAIFSRTFVAIALINFLGMTGYYAIFVVNTQFAVSAFNCSLAYAGLLTGIVVIGCLVGRFFSGRIVNSVGYKQLLFAGLALYFVSNLAYLAVSSTWMLLIVRFLSGAAIGIIGTVAGTLVAVITPKAFQGRGISYYSMSTALAICSGPFIGIAFVGKIGYTGIFWVSIALSAVSLALWLLVRVNEKPKAQTKKKIELSDFIDVRLIPFCLVCAIFCLAWGNIQAFMAPYSHVFHVEAAASFFFLVYAAAILLTRPMTGKMYDLHGPAIVFYPAIISLILGLVILWALPSSIGVLVAGALCGLGFGNITSIGNASAVAMVPRERYAQATSSFFIFFDLGIGAAPYLSGYLVPTFGYDGVFGITAAACAVGLPLYYLVTRGAKKPSKGEELEFNKELEDITVTEEQSGDIPVSQKPKS</sequence>
<dbReference type="AlphaFoldDB" id="A0A6L6YJF1"/>
<keyword evidence="1 4" id="KW-0812">Transmembrane</keyword>
<dbReference type="InterPro" id="IPR011701">
    <property type="entry name" value="MFS"/>
</dbReference>
<feature type="transmembrane region" description="Helical" evidence="4">
    <location>
        <begin position="343"/>
        <end position="363"/>
    </location>
</feature>
<organism evidence="6 7">
    <name type="scientific">Parasutterella muris</name>
    <dbReference type="NCBI Taxonomy" id="2565572"/>
    <lineage>
        <taxon>Bacteria</taxon>
        <taxon>Pseudomonadati</taxon>
        <taxon>Pseudomonadota</taxon>
        <taxon>Betaproteobacteria</taxon>
        <taxon>Burkholderiales</taxon>
        <taxon>Sutterellaceae</taxon>
        <taxon>Parasutterella</taxon>
    </lineage>
</organism>
<feature type="transmembrane region" description="Helical" evidence="4">
    <location>
        <begin position="110"/>
        <end position="135"/>
    </location>
</feature>
<dbReference type="PROSITE" id="PS50850">
    <property type="entry name" value="MFS"/>
    <property type="match status" value="1"/>
</dbReference>
<evidence type="ECO:0000313" key="7">
    <source>
        <dbReference type="Proteomes" id="UP000472580"/>
    </source>
</evidence>
<dbReference type="Proteomes" id="UP000472580">
    <property type="component" value="Unassembled WGS sequence"/>
</dbReference>
<feature type="domain" description="Major facilitator superfamily (MFS) profile" evidence="5">
    <location>
        <begin position="19"/>
        <end position="393"/>
    </location>
</feature>
<comment type="caution">
    <text evidence="6">The sequence shown here is derived from an EMBL/GenBank/DDBJ whole genome shotgun (WGS) entry which is preliminary data.</text>
</comment>
<dbReference type="InterPro" id="IPR036259">
    <property type="entry name" value="MFS_trans_sf"/>
</dbReference>
<feature type="transmembrane region" description="Helical" evidence="4">
    <location>
        <begin position="52"/>
        <end position="74"/>
    </location>
</feature>
<feature type="transmembrane region" description="Helical" evidence="4">
    <location>
        <begin position="305"/>
        <end position="331"/>
    </location>
</feature>
<reference evidence="6 7" key="1">
    <citation type="submission" date="2019-12" db="EMBL/GenBank/DDBJ databases">
        <title>Microbes associate with the intestines of laboratory mice.</title>
        <authorList>
            <person name="Navarre W."/>
            <person name="Wong E."/>
        </authorList>
    </citation>
    <scope>NUCLEOTIDE SEQUENCE [LARGE SCALE GENOMIC DNA]</scope>
    <source>
        <strain evidence="6 7">NM82_D38</strain>
    </source>
</reference>
<dbReference type="GO" id="GO:0022857">
    <property type="term" value="F:transmembrane transporter activity"/>
    <property type="evidence" value="ECO:0007669"/>
    <property type="project" value="InterPro"/>
</dbReference>
<evidence type="ECO:0000256" key="3">
    <source>
        <dbReference type="ARBA" id="ARBA00023136"/>
    </source>
</evidence>
<dbReference type="EMBL" id="WSRP01000052">
    <property type="protein sequence ID" value="MVX57865.1"/>
    <property type="molecule type" value="Genomic_DNA"/>
</dbReference>
<evidence type="ECO:0000259" key="5">
    <source>
        <dbReference type="PROSITE" id="PS50850"/>
    </source>
</evidence>
<accession>A0A6L6YJF1</accession>
<feature type="transmembrane region" description="Helical" evidence="4">
    <location>
        <begin position="277"/>
        <end position="299"/>
    </location>
</feature>
<dbReference type="InterPro" id="IPR052714">
    <property type="entry name" value="MFS_Exporter"/>
</dbReference>
<dbReference type="RefSeq" id="WP_160336281.1">
    <property type="nucleotide sequence ID" value="NZ_WSRP01000052.1"/>
</dbReference>
<evidence type="ECO:0000256" key="1">
    <source>
        <dbReference type="ARBA" id="ARBA00022692"/>
    </source>
</evidence>
<protein>
    <submittedName>
        <fullName evidence="6">MFS transporter</fullName>
    </submittedName>
</protein>
<feature type="transmembrane region" description="Helical" evidence="4">
    <location>
        <begin position="86"/>
        <end position="104"/>
    </location>
</feature>
<feature type="transmembrane region" description="Helical" evidence="4">
    <location>
        <begin position="147"/>
        <end position="168"/>
    </location>
</feature>
<feature type="transmembrane region" description="Helical" evidence="4">
    <location>
        <begin position="369"/>
        <end position="388"/>
    </location>
</feature>
<dbReference type="Gene3D" id="1.20.1250.20">
    <property type="entry name" value="MFS general substrate transporter like domains"/>
    <property type="match status" value="2"/>
</dbReference>
<keyword evidence="7" id="KW-1185">Reference proteome</keyword>
<dbReference type="OrthoDB" id="5441967at2"/>
<feature type="transmembrane region" description="Helical" evidence="4">
    <location>
        <begin position="174"/>
        <end position="193"/>
    </location>
</feature>
<evidence type="ECO:0000256" key="2">
    <source>
        <dbReference type="ARBA" id="ARBA00022989"/>
    </source>
</evidence>
<feature type="transmembrane region" description="Helical" evidence="4">
    <location>
        <begin position="213"/>
        <end position="232"/>
    </location>
</feature>
<proteinExistence type="predicted"/>